<dbReference type="EMBL" id="JARPUR010000004">
    <property type="protein sequence ID" value="KAK4878111.1"/>
    <property type="molecule type" value="Genomic_DNA"/>
</dbReference>
<evidence type="ECO:0000256" key="1">
    <source>
        <dbReference type="SAM" id="MobiDB-lite"/>
    </source>
</evidence>
<feature type="compositionally biased region" description="Basic and acidic residues" evidence="1">
    <location>
        <begin position="12"/>
        <end position="21"/>
    </location>
</feature>
<proteinExistence type="predicted"/>
<name>A0AAN7P9W8_9COLE</name>
<gene>
    <name evidence="2" type="ORF">RN001_010617</name>
</gene>
<dbReference type="PANTHER" id="PTHR34756">
    <property type="entry name" value="CELL DIVISION CYCLE-ASSOCIATED PROTEIN 3"/>
    <property type="match status" value="1"/>
</dbReference>
<accession>A0AAN7P9W8</accession>
<organism evidence="2 3">
    <name type="scientific">Aquatica leii</name>
    <dbReference type="NCBI Taxonomy" id="1421715"/>
    <lineage>
        <taxon>Eukaryota</taxon>
        <taxon>Metazoa</taxon>
        <taxon>Ecdysozoa</taxon>
        <taxon>Arthropoda</taxon>
        <taxon>Hexapoda</taxon>
        <taxon>Insecta</taxon>
        <taxon>Pterygota</taxon>
        <taxon>Neoptera</taxon>
        <taxon>Endopterygota</taxon>
        <taxon>Coleoptera</taxon>
        <taxon>Polyphaga</taxon>
        <taxon>Elateriformia</taxon>
        <taxon>Elateroidea</taxon>
        <taxon>Lampyridae</taxon>
        <taxon>Luciolinae</taxon>
        <taxon>Aquatica</taxon>
    </lineage>
</organism>
<feature type="region of interest" description="Disordered" evidence="1">
    <location>
        <begin position="1"/>
        <end position="42"/>
    </location>
</feature>
<evidence type="ECO:0000313" key="3">
    <source>
        <dbReference type="Proteomes" id="UP001353858"/>
    </source>
</evidence>
<dbReference type="AlphaFoldDB" id="A0AAN7P9W8"/>
<keyword evidence="3" id="KW-1185">Reference proteome</keyword>
<reference evidence="3" key="1">
    <citation type="submission" date="2023-01" db="EMBL/GenBank/DDBJ databases">
        <title>Key to firefly adult light organ development and bioluminescence: homeobox transcription factors regulate luciferase expression and transportation to peroxisome.</title>
        <authorList>
            <person name="Fu X."/>
        </authorList>
    </citation>
    <scope>NUCLEOTIDE SEQUENCE [LARGE SCALE GENOMIC DNA]</scope>
</reference>
<dbReference type="Proteomes" id="UP001353858">
    <property type="component" value="Unassembled WGS sequence"/>
</dbReference>
<evidence type="ECO:0000313" key="2">
    <source>
        <dbReference type="EMBL" id="KAK4878111.1"/>
    </source>
</evidence>
<sequence length="293" mass="33324">MGLSLSTASDVIKNETTDTKRSTSPISTPQIRRLNSDPRSPTVNIVRTPIEVLRTPHPETTISEVQQQVNLDPRSPTTDFYRTPIVLNLETKNVELTKATPVKSTGNSITPRLLETNTKIIKHVENKRNSFVGLLETNIDYVETDLDGVPCKVKEVIESDNDIEAKLPLVEELVDTKVADELEMSVNKCVEELDKKLSDLIYEDKEFDVKTTLTKPKENNRTPLGDRHINQHHQKKTIPILKVSDKPTRFPKNMSKIPVFKEKKIKNQIQCENTPPRMVTNRSHWSTEDSLII</sequence>
<comment type="caution">
    <text evidence="2">The sequence shown here is derived from an EMBL/GenBank/DDBJ whole genome shotgun (WGS) entry which is preliminary data.</text>
</comment>
<protein>
    <submittedName>
        <fullName evidence="2">Uncharacterized protein</fullName>
    </submittedName>
</protein>
<dbReference type="InterPro" id="IPR038832">
    <property type="entry name" value="CDCA3"/>
</dbReference>
<dbReference type="PANTHER" id="PTHR34756:SF1">
    <property type="entry name" value="CELL DIVISION CYCLE-ASSOCIATED PROTEIN 3"/>
    <property type="match status" value="1"/>
</dbReference>